<dbReference type="EMBL" id="AKHY01000126">
    <property type="protein sequence ID" value="EIT79510.1"/>
    <property type="molecule type" value="Genomic_DNA"/>
</dbReference>
<protein>
    <submittedName>
        <fullName evidence="2">Uncharacterized protein</fullName>
    </submittedName>
</protein>
<evidence type="ECO:0000256" key="1">
    <source>
        <dbReference type="SAM" id="Phobius"/>
    </source>
</evidence>
<name>I8TYI6_ASPO3</name>
<evidence type="ECO:0000313" key="2">
    <source>
        <dbReference type="EMBL" id="EIT79510.1"/>
    </source>
</evidence>
<dbReference type="Proteomes" id="UP000002812">
    <property type="component" value="Unassembled WGS sequence"/>
</dbReference>
<accession>I8TYI6</accession>
<dbReference type="AlphaFoldDB" id="I8TYI6"/>
<comment type="caution">
    <text evidence="2">The sequence shown here is derived from an EMBL/GenBank/DDBJ whole genome shotgun (WGS) entry which is preliminary data.</text>
</comment>
<keyword evidence="1" id="KW-0472">Membrane</keyword>
<reference evidence="3" key="2">
    <citation type="submission" date="2012-06" db="EMBL/GenBank/DDBJ databases">
        <title>Comparative genomic analyses of Aspergillus oryzae 3.042 and A. oryzae RIB40 for soy-sauce fermentation.</title>
        <authorList>
            <person name="Zhao G."/>
            <person name="Hou L."/>
            <person name="Wang C."/>
            <person name="Cao X."/>
        </authorList>
    </citation>
    <scope>NUCLEOTIDE SEQUENCE [LARGE SCALE GENOMIC DNA]</scope>
    <source>
        <strain evidence="3">3.042</strain>
    </source>
</reference>
<sequence length="119" mass="13138">MKQSTQSSVLLTSQLPLIIQFYSKILRRHDERDMTVAGEYGSVDALGGHPTHLSSHFFLSLTSSPSSLSLTTFLVLLDLFAVFFLLSFMLLDSVTVSLTTSNTARLARSLFLSPLILLD</sequence>
<evidence type="ECO:0000313" key="3">
    <source>
        <dbReference type="Proteomes" id="UP000002812"/>
    </source>
</evidence>
<feature type="transmembrane region" description="Helical" evidence="1">
    <location>
        <begin position="68"/>
        <end position="91"/>
    </location>
</feature>
<gene>
    <name evidence="2" type="ORF">Ao3042_04055</name>
</gene>
<proteinExistence type="predicted"/>
<dbReference type="HOGENOM" id="CLU_2061009_0_0_1"/>
<keyword evidence="1" id="KW-1133">Transmembrane helix</keyword>
<keyword evidence="1" id="KW-0812">Transmembrane</keyword>
<reference evidence="2 3" key="1">
    <citation type="journal article" date="2012" name="Eukaryot. Cell">
        <title>Draft genome sequence of Aspergillus oryzae strain 3.042.</title>
        <authorList>
            <person name="Zhao G."/>
            <person name="Yao Y."/>
            <person name="Qi W."/>
            <person name="Wang C."/>
            <person name="Hou L."/>
            <person name="Zeng B."/>
            <person name="Cao X."/>
        </authorList>
    </citation>
    <scope>NUCLEOTIDE SEQUENCE [LARGE SCALE GENOMIC DNA]</scope>
    <source>
        <strain evidence="2 3">3.042</strain>
    </source>
</reference>
<organism evidence="2 3">
    <name type="scientific">Aspergillus oryzae (strain 3.042)</name>
    <name type="common">Yellow koji mold</name>
    <dbReference type="NCBI Taxonomy" id="1160506"/>
    <lineage>
        <taxon>Eukaryota</taxon>
        <taxon>Fungi</taxon>
        <taxon>Dikarya</taxon>
        <taxon>Ascomycota</taxon>
        <taxon>Pezizomycotina</taxon>
        <taxon>Eurotiomycetes</taxon>
        <taxon>Eurotiomycetidae</taxon>
        <taxon>Eurotiales</taxon>
        <taxon>Aspergillaceae</taxon>
        <taxon>Aspergillus</taxon>
        <taxon>Aspergillus subgen. Circumdati</taxon>
    </lineage>
</organism>